<dbReference type="Proteomes" id="UP000236291">
    <property type="component" value="Unassembled WGS sequence"/>
</dbReference>
<dbReference type="InterPro" id="IPR048354">
    <property type="entry name" value="TOD1_MUCI70_glycTrfase_dom"/>
</dbReference>
<reference evidence="2 3" key="2">
    <citation type="journal article" date="2017" name="Front. Plant Sci.">
        <title>Gene Classification and Mining of Molecular Markers Useful in Red Clover (Trifolium pratense) Breeding.</title>
        <authorList>
            <person name="Istvanek J."/>
            <person name="Dluhosova J."/>
            <person name="Dluhos P."/>
            <person name="Patkova L."/>
            <person name="Nedelnik J."/>
            <person name="Repkova J."/>
        </authorList>
    </citation>
    <scope>NUCLEOTIDE SEQUENCE [LARGE SCALE GENOMIC DNA]</scope>
    <source>
        <strain evidence="3">cv. Tatra</strain>
        <tissue evidence="2">Young leaves</tissue>
    </source>
</reference>
<protein>
    <recommendedName>
        <fullName evidence="1">TOD1/MUCI70 glycosyltransferase-like domain-containing protein</fullName>
    </recommendedName>
</protein>
<proteinExistence type="predicted"/>
<name>A0A2K3MG50_TRIPR</name>
<comment type="caution">
    <text evidence="2">The sequence shown here is derived from an EMBL/GenBank/DDBJ whole genome shotgun (WGS) entry which is preliminary data.</text>
</comment>
<dbReference type="Pfam" id="PF04765">
    <property type="entry name" value="TOD1_MUCI70"/>
    <property type="match status" value="1"/>
</dbReference>
<dbReference type="ExpressionAtlas" id="A0A2K3MG50">
    <property type="expression patterns" value="baseline"/>
</dbReference>
<dbReference type="AlphaFoldDB" id="A0A2K3MG50"/>
<feature type="domain" description="TOD1/MUCI70 glycosyltransferase-like" evidence="1">
    <location>
        <begin position="2"/>
        <end position="67"/>
    </location>
</feature>
<evidence type="ECO:0000313" key="2">
    <source>
        <dbReference type="EMBL" id="PNX89780.1"/>
    </source>
</evidence>
<reference evidence="2 3" key="1">
    <citation type="journal article" date="2014" name="Am. J. Bot.">
        <title>Genome assembly and annotation for red clover (Trifolium pratense; Fabaceae).</title>
        <authorList>
            <person name="Istvanek J."/>
            <person name="Jaros M."/>
            <person name="Krenek A."/>
            <person name="Repkova J."/>
        </authorList>
    </citation>
    <scope>NUCLEOTIDE SEQUENCE [LARGE SCALE GENOMIC DNA]</scope>
    <source>
        <strain evidence="3">cv. Tatra</strain>
        <tissue evidence="2">Young leaves</tissue>
    </source>
</reference>
<gene>
    <name evidence="2" type="ORF">L195_g045902</name>
</gene>
<evidence type="ECO:0000259" key="1">
    <source>
        <dbReference type="Pfam" id="PF04765"/>
    </source>
</evidence>
<organism evidence="2 3">
    <name type="scientific">Trifolium pratense</name>
    <name type="common">Red clover</name>
    <dbReference type="NCBI Taxonomy" id="57577"/>
    <lineage>
        <taxon>Eukaryota</taxon>
        <taxon>Viridiplantae</taxon>
        <taxon>Streptophyta</taxon>
        <taxon>Embryophyta</taxon>
        <taxon>Tracheophyta</taxon>
        <taxon>Spermatophyta</taxon>
        <taxon>Magnoliopsida</taxon>
        <taxon>eudicotyledons</taxon>
        <taxon>Gunneridae</taxon>
        <taxon>Pentapetalae</taxon>
        <taxon>rosids</taxon>
        <taxon>fabids</taxon>
        <taxon>Fabales</taxon>
        <taxon>Fabaceae</taxon>
        <taxon>Papilionoideae</taxon>
        <taxon>50 kb inversion clade</taxon>
        <taxon>NPAAA clade</taxon>
        <taxon>Hologalegina</taxon>
        <taxon>IRL clade</taxon>
        <taxon>Trifolieae</taxon>
        <taxon>Trifolium</taxon>
    </lineage>
</organism>
<dbReference type="InterPro" id="IPR006852">
    <property type="entry name" value="TOD1_MUCI70"/>
</dbReference>
<dbReference type="PANTHER" id="PTHR12956">
    <property type="entry name" value="ALKALINE CERAMIDASE-RELATED"/>
    <property type="match status" value="1"/>
</dbReference>
<sequence>SILDSSRRIGLWRIIVVRNIPYADSRRNGKIPKLLLHRIFPNIRYSIWIDGKLELVADPYLILERPVKHGHSSD</sequence>
<dbReference type="PANTHER" id="PTHR12956:SF61">
    <property type="entry name" value="TRNA (MET) CYTIDINE ACETYLTRANSFERASE-RELATED"/>
    <property type="match status" value="1"/>
</dbReference>
<evidence type="ECO:0000313" key="3">
    <source>
        <dbReference type="Proteomes" id="UP000236291"/>
    </source>
</evidence>
<accession>A0A2K3MG50</accession>
<feature type="non-terminal residue" evidence="2">
    <location>
        <position position="1"/>
    </location>
</feature>
<dbReference type="EMBL" id="ASHM01060855">
    <property type="protein sequence ID" value="PNX89780.1"/>
    <property type="molecule type" value="Genomic_DNA"/>
</dbReference>